<gene>
    <name evidence="1" type="ORF">CCMP2556_LOCUS54802</name>
</gene>
<keyword evidence="2" id="KW-1185">Reference proteome</keyword>
<accession>A0ABP0SYS7</accession>
<reference evidence="1 2" key="1">
    <citation type="submission" date="2024-02" db="EMBL/GenBank/DDBJ databases">
        <authorList>
            <person name="Chen Y."/>
            <person name="Shah S."/>
            <person name="Dougan E. K."/>
            <person name="Thang M."/>
            <person name="Chan C."/>
        </authorList>
    </citation>
    <scope>NUCLEOTIDE SEQUENCE [LARGE SCALE GENOMIC DNA]</scope>
</reference>
<dbReference type="EMBL" id="CAXAMN010028709">
    <property type="protein sequence ID" value="CAK9117483.1"/>
    <property type="molecule type" value="Genomic_DNA"/>
</dbReference>
<organism evidence="1 2">
    <name type="scientific">Durusdinium trenchii</name>
    <dbReference type="NCBI Taxonomy" id="1381693"/>
    <lineage>
        <taxon>Eukaryota</taxon>
        <taxon>Sar</taxon>
        <taxon>Alveolata</taxon>
        <taxon>Dinophyceae</taxon>
        <taxon>Suessiales</taxon>
        <taxon>Symbiodiniaceae</taxon>
        <taxon>Durusdinium</taxon>
    </lineage>
</organism>
<feature type="non-terminal residue" evidence="1">
    <location>
        <position position="624"/>
    </location>
</feature>
<evidence type="ECO:0000313" key="2">
    <source>
        <dbReference type="Proteomes" id="UP001642484"/>
    </source>
</evidence>
<comment type="caution">
    <text evidence="1">The sequence shown here is derived from an EMBL/GenBank/DDBJ whole genome shotgun (WGS) entry which is preliminary data.</text>
</comment>
<protein>
    <submittedName>
        <fullName evidence="1">Uncharacterized protein</fullName>
    </submittedName>
</protein>
<dbReference type="Proteomes" id="UP001642484">
    <property type="component" value="Unassembled WGS sequence"/>
</dbReference>
<dbReference type="InterPro" id="IPR021109">
    <property type="entry name" value="Peptidase_aspartic_dom_sf"/>
</dbReference>
<name>A0ABP0SYS7_9DINO</name>
<evidence type="ECO:0000313" key="1">
    <source>
        <dbReference type="EMBL" id="CAK9117483.1"/>
    </source>
</evidence>
<dbReference type="Gene3D" id="2.40.70.10">
    <property type="entry name" value="Acid Proteases"/>
    <property type="match status" value="1"/>
</dbReference>
<sequence length="624" mass="68405">MSDEMSETLTEIFNLKIHEGESLKAWISRASEMFDRCLRKTNVSFPEEAKGWLILHRSGLSNEQKAVCLARSLGVLKREEVGKAMRSCYPEYVGSKKSHSGAAVVETDFMEPDLQQTVDSAEEFHDVEQFLAEHELGEALDDSECFEETEVAEALGVKPKEKVQRVLIAPRESGAAVVVEETPEFFVAMVQSHMTILERLRLKRVASTFEVDGGPAATECLLVSSPGFGVIDSGCGRTIIGKDTLASFQKLWKDRAVPLPVAEPEENHFRFGNGNKEVSSEVVPMPVNIAGRTGVIRAAVVQGRAPLLISRSALQKLKAVLDFDQCRMTLFDGACHVPLQINAAGQFVIDVIGSKSDRVPTSPKPPDFEEVMASVPDAVETSTVADDHAAPDAEPECAPEQLRPATTEERTLISSPQAELLGATALYRPAAMRQEDFLEVIKEVGVYQISPEDTILQQQVGGAMTDASKRRDGSLMEHQQPKKPHAMPKAVFPLGAMGAAPMSSFSPEHVSGTPMMNSSDASAGYVASIQFAPPMPQSEKSSNLVPELPPQVESLEEWGRTVIQFGQYKGCNMSYAELASSEDSRAKSYIKWVTARHRSSTGLLHDLAGYLVRYQFEIDYRLDE</sequence>
<proteinExistence type="predicted"/>